<dbReference type="RefSeq" id="XP_020114948.1">
    <property type="nucleotide sequence ID" value="XM_020259359.1"/>
</dbReference>
<organism evidence="5 6">
    <name type="scientific">Ananas comosus</name>
    <name type="common">Pineapple</name>
    <name type="synonym">Ananas ananas</name>
    <dbReference type="NCBI Taxonomy" id="4615"/>
    <lineage>
        <taxon>Eukaryota</taxon>
        <taxon>Viridiplantae</taxon>
        <taxon>Streptophyta</taxon>
        <taxon>Embryophyta</taxon>
        <taxon>Tracheophyta</taxon>
        <taxon>Spermatophyta</taxon>
        <taxon>Magnoliopsida</taxon>
        <taxon>Liliopsida</taxon>
        <taxon>Poales</taxon>
        <taxon>Bromeliaceae</taxon>
        <taxon>Bromelioideae</taxon>
        <taxon>Ananas</taxon>
    </lineage>
</organism>
<evidence type="ECO:0000313" key="6">
    <source>
        <dbReference type="RefSeq" id="XP_020114948.1"/>
    </source>
</evidence>
<feature type="compositionally biased region" description="Basic residues" evidence="4">
    <location>
        <begin position="231"/>
        <end position="247"/>
    </location>
</feature>
<evidence type="ECO:0000313" key="5">
    <source>
        <dbReference type="Proteomes" id="UP000515123"/>
    </source>
</evidence>
<dbReference type="PANTHER" id="PTHR38366">
    <property type="entry name" value="NAD-DEPENDENT PROTEIN DEACETYLASE HST1-LIKE PROTEIN"/>
    <property type="match status" value="1"/>
</dbReference>
<evidence type="ECO:0000256" key="1">
    <source>
        <dbReference type="ARBA" id="ARBA00022604"/>
    </source>
</evidence>
<feature type="region of interest" description="Disordered" evidence="4">
    <location>
        <begin position="189"/>
        <end position="261"/>
    </location>
</feature>
<comment type="similarity">
    <text evidence="2">Belongs to the TAC family.</text>
</comment>
<evidence type="ECO:0000256" key="4">
    <source>
        <dbReference type="SAM" id="MobiDB-lite"/>
    </source>
</evidence>
<dbReference type="GO" id="GO:0001763">
    <property type="term" value="P:morphogenesis of a branching structure"/>
    <property type="evidence" value="ECO:0007669"/>
    <property type="project" value="InterPro"/>
</dbReference>
<sequence length="280" mass="30930">MPLALYSYSLYLACSLLPKFFTDQFILVRENHEDVFSVEAVEEKEERIRESVTERDTEALLLHDVLFNGILAIGTFGHRYPLLAPEEEMKLDQEEKGSGAENYHEVPGATVLVVAANKPPAASFNMKSPTDGKEMLTEVVVLRAEAGEDATKLQEKPLLETEEEVAAEKPRTTLADLFAADALFVDGPARESVNGDDDDDSPEGISKDACCADKKQSKKKEEKPLQAASSTKRKLQRVMRKMMRKKIHPEQLNGGRSLKGIPMMVRGDENVGHGISAGTN</sequence>
<feature type="compositionally biased region" description="Basic and acidic residues" evidence="4">
    <location>
        <begin position="210"/>
        <end position="224"/>
    </location>
</feature>
<keyword evidence="5" id="KW-1185">Reference proteome</keyword>
<dbReference type="PANTHER" id="PTHR38366:SF1">
    <property type="entry name" value="PROTEIN TILLER ANGLE CONTROL 1"/>
    <property type="match status" value="1"/>
</dbReference>
<proteinExistence type="inferred from homology"/>
<reference evidence="5" key="1">
    <citation type="journal article" date="2015" name="Nat. Genet.">
        <title>The pineapple genome and the evolution of CAM photosynthesis.</title>
        <authorList>
            <person name="Ming R."/>
            <person name="VanBuren R."/>
            <person name="Wai C.M."/>
            <person name="Tang H."/>
            <person name="Schatz M.C."/>
            <person name="Bowers J.E."/>
            <person name="Lyons E."/>
            <person name="Wang M.L."/>
            <person name="Chen J."/>
            <person name="Biggers E."/>
            <person name="Zhang J."/>
            <person name="Huang L."/>
            <person name="Zhang L."/>
            <person name="Miao W."/>
            <person name="Zhang J."/>
            <person name="Ye Z."/>
            <person name="Miao C."/>
            <person name="Lin Z."/>
            <person name="Wang H."/>
            <person name="Zhou H."/>
            <person name="Yim W.C."/>
            <person name="Priest H.D."/>
            <person name="Zheng C."/>
            <person name="Woodhouse M."/>
            <person name="Edger P.P."/>
            <person name="Guyot R."/>
            <person name="Guo H.B."/>
            <person name="Guo H."/>
            <person name="Zheng G."/>
            <person name="Singh R."/>
            <person name="Sharma A."/>
            <person name="Min X."/>
            <person name="Zheng Y."/>
            <person name="Lee H."/>
            <person name="Gurtowski J."/>
            <person name="Sedlazeck F.J."/>
            <person name="Harkess A."/>
            <person name="McKain M.R."/>
            <person name="Liao Z."/>
            <person name="Fang J."/>
            <person name="Liu J."/>
            <person name="Zhang X."/>
            <person name="Zhang Q."/>
            <person name="Hu W."/>
            <person name="Qin Y."/>
            <person name="Wang K."/>
            <person name="Chen L.Y."/>
            <person name="Shirley N."/>
            <person name="Lin Y.R."/>
            <person name="Liu L.Y."/>
            <person name="Hernandez A.G."/>
            <person name="Wright C.L."/>
            <person name="Bulone V."/>
            <person name="Tuskan G.A."/>
            <person name="Heath K."/>
            <person name="Zee F."/>
            <person name="Moore P.H."/>
            <person name="Sunkar R."/>
            <person name="Leebens-Mack J.H."/>
            <person name="Mockler T."/>
            <person name="Bennetzen J.L."/>
            <person name="Freeling M."/>
            <person name="Sankoff D."/>
            <person name="Paterson A.H."/>
            <person name="Zhu X."/>
            <person name="Yang X."/>
            <person name="Smith J.A."/>
            <person name="Cushman J.C."/>
            <person name="Paull R.E."/>
            <person name="Yu Q."/>
        </authorList>
    </citation>
    <scope>NUCLEOTIDE SEQUENCE [LARGE SCALE GENOMIC DNA]</scope>
    <source>
        <strain evidence="5">cv. F153</strain>
    </source>
</reference>
<protein>
    <recommendedName>
        <fullName evidence="3">Protein TILLER ANGLE CONTROL 1</fullName>
    </recommendedName>
</protein>
<dbReference type="AlphaFoldDB" id="A0A6P5HQE3"/>
<reference evidence="6" key="2">
    <citation type="submission" date="2025-08" db="UniProtKB">
        <authorList>
            <consortium name="RefSeq"/>
        </authorList>
    </citation>
    <scope>IDENTIFICATION</scope>
    <source>
        <tissue evidence="6">Leaf</tissue>
    </source>
</reference>
<name>A0A6P5HQE3_ANACO</name>
<keyword evidence="1" id="KW-0341">Growth regulation</keyword>
<dbReference type="GeneID" id="109728829"/>
<dbReference type="Proteomes" id="UP000515123">
    <property type="component" value="Linkage group 24"/>
</dbReference>
<dbReference type="OrthoDB" id="1922866at2759"/>
<dbReference type="InterPro" id="IPR044989">
    <property type="entry name" value="TAC1"/>
</dbReference>
<gene>
    <name evidence="6" type="primary">LOC109728829</name>
</gene>
<evidence type="ECO:0000256" key="2">
    <source>
        <dbReference type="ARBA" id="ARBA00025796"/>
    </source>
</evidence>
<evidence type="ECO:0000256" key="3">
    <source>
        <dbReference type="ARBA" id="ARBA00026138"/>
    </source>
</evidence>
<accession>A0A6P5HQE3</accession>